<dbReference type="NCBIfam" id="NF033510">
    <property type="entry name" value="Ca_tandemer"/>
    <property type="match status" value="5"/>
</dbReference>
<name>A0ABT0KUG2_9GAMM</name>
<reference evidence="3 4" key="1">
    <citation type="submission" date="2022-01" db="EMBL/GenBank/DDBJ databases">
        <title>Whole genome-based taxonomy of the Shewanellaceae.</title>
        <authorList>
            <person name="Martin-Rodriguez A.J."/>
        </authorList>
    </citation>
    <scope>NUCLEOTIDE SEQUENCE [LARGE SCALE GENOMIC DNA]</scope>
    <source>
        <strain evidence="3 4">DSM 24955</strain>
    </source>
</reference>
<dbReference type="RefSeq" id="WP_248956831.1">
    <property type="nucleotide sequence ID" value="NZ_JAKIKU010000015.1"/>
</dbReference>
<dbReference type="Pfam" id="PF17803">
    <property type="entry name" value="Cadherin_4"/>
    <property type="match status" value="1"/>
</dbReference>
<comment type="caution">
    <text evidence="3">The sequence shown here is derived from an EMBL/GenBank/DDBJ whole genome shotgun (WGS) entry which is preliminary data.</text>
</comment>
<evidence type="ECO:0000259" key="2">
    <source>
        <dbReference type="Pfam" id="PF17803"/>
    </source>
</evidence>
<dbReference type="Gene3D" id="2.60.40.10">
    <property type="entry name" value="Immunoglobulins"/>
    <property type="match status" value="6"/>
</dbReference>
<dbReference type="Proteomes" id="UP001202134">
    <property type="component" value="Unassembled WGS sequence"/>
</dbReference>
<dbReference type="EMBL" id="JAKIKU010000015">
    <property type="protein sequence ID" value="MCL1047491.1"/>
    <property type="molecule type" value="Genomic_DNA"/>
</dbReference>
<evidence type="ECO:0000313" key="3">
    <source>
        <dbReference type="EMBL" id="MCL1047491.1"/>
    </source>
</evidence>
<feature type="compositionally biased region" description="Polar residues" evidence="1">
    <location>
        <begin position="3271"/>
        <end position="3283"/>
    </location>
</feature>
<accession>A0ABT0KUG2</accession>
<feature type="domain" description="RapA2 cadherin-like" evidence="2">
    <location>
        <begin position="769"/>
        <end position="850"/>
    </location>
</feature>
<proteinExistence type="predicted"/>
<dbReference type="InterPro" id="IPR019959">
    <property type="entry name" value="T1SS-143_rpt-cont_dom"/>
</dbReference>
<dbReference type="InterPro" id="IPR013783">
    <property type="entry name" value="Ig-like_fold"/>
</dbReference>
<feature type="region of interest" description="Disordered" evidence="1">
    <location>
        <begin position="3270"/>
        <end position="3290"/>
    </location>
</feature>
<protein>
    <submittedName>
        <fullName evidence="3">Adhesin</fullName>
    </submittedName>
</protein>
<organism evidence="3 4">
    <name type="scientific">Shewanella electrodiphila</name>
    <dbReference type="NCBI Taxonomy" id="934143"/>
    <lineage>
        <taxon>Bacteria</taxon>
        <taxon>Pseudomonadati</taxon>
        <taxon>Pseudomonadota</taxon>
        <taxon>Gammaproteobacteria</taxon>
        <taxon>Alteromonadales</taxon>
        <taxon>Shewanellaceae</taxon>
        <taxon>Shewanella</taxon>
    </lineage>
</organism>
<keyword evidence="4" id="KW-1185">Reference proteome</keyword>
<dbReference type="NCBIfam" id="TIGR03660">
    <property type="entry name" value="T1SS_rpt_143"/>
    <property type="match status" value="1"/>
</dbReference>
<dbReference type="InterPro" id="IPR040853">
    <property type="entry name" value="RapA2_cadherin-like"/>
</dbReference>
<evidence type="ECO:0000313" key="4">
    <source>
        <dbReference type="Proteomes" id="UP001202134"/>
    </source>
</evidence>
<sequence length="3358" mass="356248">MTGGLWTLAPQDLSTFDDGSLLVTAEVSDIAGNPASAAAQMPVDILADITIDVDTGRDSVINRFEMLRLDFSGQVDDVEDGQTITITLTDSLNNQLTFNTTVVAGVWQISDADVSSLIDGNISFTANTVDIAGNPTSVTAIVSKDSQASVTIEAVDDDNTLNAVEVPSTTLRGEALNIEDGQNVLIWVTDSNGTRLIFNTSVVDGQWQLDNLDLSSLLDGELTLRALAVDIEGNPSIGNNTVAKDTAADITVEIVDNDGVINATEMTQVVIQGSVSNVEDGQIVTVNLTDSQGHSLTVTAIVTGGVWTLPAQDLSTFDDGSLAVTAEVSDVAGNPASATTQMPVDIIADITVEIIDNDGVINAVEMTQVVIQGSVSNVEDGQTVSVNLTDSQGHSLTLTAIVTGGVWILPAQDLSSFDDGSLLVTAEVNDVAGNLASASAQMPVDTTATITVEIVDSDSLINQTELSAVIVSGTVTNIETGQQVKITLTDANNVSTAVTTTVNTDGTYSITAQDLAAIGFVDGTLTATATAIDIAGNSATASDQVLIDTQVTIDIDTGVDGFDVGLFTYGRESSLAGTTTGVEQGQTVTLTLTDGITTKTFTTTVKADGSWLFDDTLHVDGLNQRLSWKMDVSVTDLAGNTAVDEMPQLDIPTDGYLYELALNLYNQTNADFSFDIPDAELSLSANQEFLLRSQSNGQELTLVLAADGQSFQVFRSGDNELVLQATLTGQDLNIALYQPLDKVTANNISTLIRLEGLQTDLDGTTEQIITYAILHVKDTPELAIDDHFTTVEDTTMTGSITGNDYTIEGPLNVENINFNGMDYVIAINAPAVIDTGKGVLTVNANGFWQFVASDNLDNTVEQSISFDYTVTDFDGSIAYATSTITINDGAIGTMADANFATAESTINGVNTDSQSFSITAGSDSLIASTVVFSTLSLVPLNSLGLTSNGDALSYTLAADAKTITATANGVTIFTLSLSASSNSDDLDVTAVMDLKRPLDHVFTDNLTLQTLIDATDLDGSHIDIGKLSWTINDGNSALIDNIDTLTFDETNLAGTPLIQTGQFDINVGADAISSLGFNIDQIPNLTAGGVAVIFELSNDGLTLTAHTGDISNPILTIVIDNGWNIESDTLSHTYTTTLSRPFDQINTDEVNFGLIITDFDGDTTQAQMTLIVSDDDPGQISVIDIDISELPSVTAGVDNRTTGFINISTTGDPIVNIKFGLVDGDYVVDADGNNLTQNGTNIFWVLSDDGAVAEGQTPDGNVVFRMNLPSDIFIDAESSSAVEFDMHMLGPIDNNTATGTFTTIKVDVIAIDSDETEITGRVDIDIFDGETPSLPSSITLTVNEGELVDNASILSSAQLSMTSGSDDIVSIELTESYSFDGYTSNGQAIVLSDNANSNGWYEAIRSGDNTTVFRVRFNANGKIEFEQFAAIDHPLGNGENIQTLSFDVFATDADGDESNQQTINIDITDDTPVQHDSELTFTEQDNTDFSVQLFNQKQQGADGATVSKFIYDGQEYAAGDSVDLFTDTGVKYGTLLITANGQAVVSSKVFEYEQPIYSEVVQVYVTDADGDTVIDNLTITAKDQTGSVRILNPNFVEDTPANLLVFGYPGDIDEGELIQSIVFNTASLAGGTLTLDGIPVPTDGDGNYILEGINLYINDFGVAIPSGNLLYHPAEDASDATLNVEFEVTVNINNKPSITTLIPVSIESVADIPQWDDTSQFVYDIKEDAGAIDINVEASTKDIVGADSQGSEVMTYVITNISSGLTLSSINSDGNSFSIANGQTISADELAQLQALVGDDLAGQFSFDIQAISTEPDNNATIDIAAETIIFNVSPVADLPSLTTRDISSDEDVSIALYDFLFGELSDNSGSESLGFELTLPDGWIIDAPSAVNLGNGVWTVEFDDILPTPPYLGAMLIPLADASSANLGEFDITVRSFSTETAQDGIAPIDSVLQPNPHYSEPQTLTISLTGVANDAPTITSDASVWQMTNDGSINSVVPFNEDSDIPLSFTLVSSDDDGSETLSIRLVGLPEGASLVDANGQIIYLPVVGFESGQPAYSVTAEVLSTLSLRPPEDFSGQINLTLFVESTELDGDTAEYELNLNIDIAPVIDETVQSLTTVSSGKEDQPIVLNLSPALLADMDGSETITELTLFPSSDGIIFLFDGAEIVVGSAGLLLSELTDAASPTLTDLLNSGRLAVLPPQDADGPFTLDVNYQITDTSETGQTLIQDISTQLSVQVDAVVEIITRLQTDNTVLHSTDGTPITLTDDIVFFDGDIDGSEVLDYIVIVMPSDDGWFVTHPNGAIHDGDGLWLIPTNGMTSDTIQEQSQAILDGMTISSDHVTGLETITVEARVLDRDDPEIISTNIFVLFEQPTSASTASVATDLQSSTIDAIEDNAISFSGHLNLSITSDNNDVISFRVLASDLPQGGYFTGSDVIALYDSSGENIIEYVFTTASLSNLALHNISEDFSGDLTIPIRIIATDSLSGDTKIDDSQNLEINITPVADGVTLESLIDTMDEDDPKALGLFLAFADTDATANTGGEEKIILDDPAQLFTITLLDGGQLIDNTGLFQLKSGTDDTWEFTGNTNVALNNALALLQFSPPEHLSGDFRLLISGTVSDTADIDGANVIDNANFSDTITIQVTPVTDAAEVPADLIIINGTEDTNIALTGINSSIIGLIDTDGSEVQYITIQGVPEGATVYYQDAGGNLQLLPNNGADGGQFNGSPTSYWTITPDQLDSIVIKPPQNFNGDMPLSLSIITQELGTDDFVTTSMDFLVGVSPVADGVQIISVPDDYSAIEGDAIKVELGAELIDLEGHESIRVEVTITSAEATALIDLAGIEIDGQFAALISDGNGGFTASLLVNETSLEEIKILPGELAFGTLQVELALSSIDTAEVLGSNETDQSAAQIVNFEIEIPPEVDPPIWTQFGDINALTTNDIPLNLGLELQNPAPGETASLTILGVPDGATLSAGTQQGNQWIVPIESVAGLMISGVTAGTTFELSLDPTATLDGESAEGDLETITITVDDNAVMNSPAAMANFAFNDANTDVNPNNLEPMTQSAAVYGVQLEDFQQQVMEEMYQRMQFEYMRQYDTPYRYVSPMDPIDSIMPINPVINDTSTHISTHANTNVISNENAYAQDFSTPASQQSLSANVEAAPIEIQPFSIDFNPNTKPEYGYQDPIGSELIDRELIRIELSPNNPVDDITPIEFTLNQIMPISAQPTSLIATNDIISVAQNSALSLISVDTHWGDKLIEQPGFGYIQPIPDSSPTRFSQTDASHTDLSHTNSAFNTELSNQPNDEINSLNSLTSAIKDSLSKQETLTTSFESESYLNQSELDEINQLTQQQTLLNQS</sequence>
<gene>
    <name evidence="3" type="ORF">L2737_19505</name>
</gene>
<evidence type="ECO:0000256" key="1">
    <source>
        <dbReference type="SAM" id="MobiDB-lite"/>
    </source>
</evidence>